<accession>A0A0K6HZD0</accession>
<dbReference type="Gene3D" id="1.10.10.10">
    <property type="entry name" value="Winged helix-like DNA-binding domain superfamily/Winged helix DNA-binding domain"/>
    <property type="match status" value="1"/>
</dbReference>
<feature type="domain" description="HTH lysR-type" evidence="5">
    <location>
        <begin position="4"/>
        <end position="61"/>
    </location>
</feature>
<dbReference type="Gene3D" id="3.40.190.10">
    <property type="entry name" value="Periplasmic binding protein-like II"/>
    <property type="match status" value="2"/>
</dbReference>
<dbReference type="AlphaFoldDB" id="A0A0K6HZD0"/>
<dbReference type="EMBL" id="CYHF01000004">
    <property type="protein sequence ID" value="CUA96397.1"/>
    <property type="molecule type" value="Genomic_DNA"/>
</dbReference>
<dbReference type="GO" id="GO:0003677">
    <property type="term" value="F:DNA binding"/>
    <property type="evidence" value="ECO:0007669"/>
    <property type="project" value="UniProtKB-KW"/>
</dbReference>
<dbReference type="Pfam" id="PF00126">
    <property type="entry name" value="HTH_1"/>
    <property type="match status" value="1"/>
</dbReference>
<evidence type="ECO:0000313" key="6">
    <source>
        <dbReference type="EMBL" id="CUA96397.1"/>
    </source>
</evidence>
<evidence type="ECO:0000256" key="3">
    <source>
        <dbReference type="ARBA" id="ARBA00023125"/>
    </source>
</evidence>
<proteinExistence type="inferred from homology"/>
<sequence>MRTFDPECLRALVAVAHSGSLSAAAQRLYRSQSAVSEQIRKLELACSATLLLRSKRGAELTPAGRTLLGHAQEILDAHERAVLAMQGVDLAGSLRVAVTDYFHPSGIAALLRRLRASHPRLQLHVTVRKSASIEQEADEEPYDLGLSMRILERGATRGTPSGVLRVPLFREPMAWVADPSLQAAAGGALPLVVLPASCAVHRFVARALAARNIEHYVAHCASGVAGLQLAISAGLGVSCLNASALPAGLRPLRSFSGIRLPSLPQVEFALLVPQAGQSALIDEVVPLLAQVLRAAVPMEGDAAHIMV</sequence>
<dbReference type="STRING" id="339866.GCA_001418255_01353"/>
<evidence type="ECO:0000259" key="5">
    <source>
        <dbReference type="PROSITE" id="PS50931"/>
    </source>
</evidence>
<protein>
    <submittedName>
        <fullName evidence="6">Transcriptional regulator, LysR family</fullName>
    </submittedName>
</protein>
<dbReference type="FunFam" id="1.10.10.10:FF:000001">
    <property type="entry name" value="LysR family transcriptional regulator"/>
    <property type="match status" value="1"/>
</dbReference>
<dbReference type="InterPro" id="IPR036390">
    <property type="entry name" value="WH_DNA-bd_sf"/>
</dbReference>
<dbReference type="GO" id="GO:0003700">
    <property type="term" value="F:DNA-binding transcription factor activity"/>
    <property type="evidence" value="ECO:0007669"/>
    <property type="project" value="InterPro"/>
</dbReference>
<dbReference type="InterPro" id="IPR036388">
    <property type="entry name" value="WH-like_DNA-bd_sf"/>
</dbReference>
<name>A0A0K6HZD0_9BURK</name>
<dbReference type="PANTHER" id="PTHR30579:SF7">
    <property type="entry name" value="HTH-TYPE TRANSCRIPTIONAL REGULATOR LRHA-RELATED"/>
    <property type="match status" value="1"/>
</dbReference>
<keyword evidence="4" id="KW-0804">Transcription</keyword>
<dbReference type="SUPFAM" id="SSF46785">
    <property type="entry name" value="Winged helix' DNA-binding domain"/>
    <property type="match status" value="1"/>
</dbReference>
<dbReference type="Pfam" id="PF03466">
    <property type="entry name" value="LysR_substrate"/>
    <property type="match status" value="1"/>
</dbReference>
<evidence type="ECO:0000256" key="1">
    <source>
        <dbReference type="ARBA" id="ARBA00009437"/>
    </source>
</evidence>
<keyword evidence="3" id="KW-0238">DNA-binding</keyword>
<evidence type="ECO:0000256" key="2">
    <source>
        <dbReference type="ARBA" id="ARBA00023015"/>
    </source>
</evidence>
<keyword evidence="7" id="KW-1185">Reference proteome</keyword>
<evidence type="ECO:0000313" key="7">
    <source>
        <dbReference type="Proteomes" id="UP000183649"/>
    </source>
</evidence>
<organism evidence="6 7">
    <name type="scientific">Thiomonas bhubaneswarensis</name>
    <dbReference type="NCBI Taxonomy" id="339866"/>
    <lineage>
        <taxon>Bacteria</taxon>
        <taxon>Pseudomonadati</taxon>
        <taxon>Pseudomonadota</taxon>
        <taxon>Betaproteobacteria</taxon>
        <taxon>Burkholderiales</taxon>
        <taxon>Thiomonas</taxon>
    </lineage>
</organism>
<reference evidence="7" key="1">
    <citation type="submission" date="2015-08" db="EMBL/GenBank/DDBJ databases">
        <authorList>
            <person name="Varghese N."/>
        </authorList>
    </citation>
    <scope>NUCLEOTIDE SEQUENCE [LARGE SCALE GENOMIC DNA]</scope>
    <source>
        <strain evidence="7">DSM 18181</strain>
    </source>
</reference>
<dbReference type="InterPro" id="IPR005119">
    <property type="entry name" value="LysR_subst-bd"/>
</dbReference>
<comment type="similarity">
    <text evidence="1">Belongs to the LysR transcriptional regulatory family.</text>
</comment>
<gene>
    <name evidence="6" type="ORF">Ga0061069_104119</name>
</gene>
<evidence type="ECO:0000256" key="4">
    <source>
        <dbReference type="ARBA" id="ARBA00023163"/>
    </source>
</evidence>
<dbReference type="PROSITE" id="PS50931">
    <property type="entry name" value="HTH_LYSR"/>
    <property type="match status" value="1"/>
</dbReference>
<keyword evidence="2" id="KW-0805">Transcription regulation</keyword>
<dbReference type="SUPFAM" id="SSF53850">
    <property type="entry name" value="Periplasmic binding protein-like II"/>
    <property type="match status" value="1"/>
</dbReference>
<dbReference type="PANTHER" id="PTHR30579">
    <property type="entry name" value="TRANSCRIPTIONAL REGULATOR"/>
    <property type="match status" value="1"/>
</dbReference>
<dbReference type="InterPro" id="IPR000847">
    <property type="entry name" value="LysR_HTH_N"/>
</dbReference>
<dbReference type="Proteomes" id="UP000183649">
    <property type="component" value="Unassembled WGS sequence"/>
</dbReference>
<dbReference type="RefSeq" id="WP_055450271.1">
    <property type="nucleotide sequence ID" value="NZ_CYHF01000004.1"/>
</dbReference>
<dbReference type="OrthoDB" id="8809624at2"/>
<dbReference type="InterPro" id="IPR050176">
    <property type="entry name" value="LTTR"/>
</dbReference>